<accession>A0ABN2Y3E1</accession>
<dbReference type="Proteomes" id="UP001500166">
    <property type="component" value="Unassembled WGS sequence"/>
</dbReference>
<protein>
    <recommendedName>
        <fullName evidence="1">DUF4031 domain-containing protein</fullName>
    </recommendedName>
</protein>
<organism evidence="2 3">
    <name type="scientific">Kocuria atrinae</name>
    <dbReference type="NCBI Taxonomy" id="592377"/>
    <lineage>
        <taxon>Bacteria</taxon>
        <taxon>Bacillati</taxon>
        <taxon>Actinomycetota</taxon>
        <taxon>Actinomycetes</taxon>
        <taxon>Micrococcales</taxon>
        <taxon>Micrococcaceae</taxon>
        <taxon>Kocuria</taxon>
    </lineage>
</organism>
<keyword evidence="3" id="KW-1185">Reference proteome</keyword>
<gene>
    <name evidence="2" type="ORF">GCM10009824_23600</name>
</gene>
<proteinExistence type="predicted"/>
<comment type="caution">
    <text evidence="2">The sequence shown here is derived from an EMBL/GenBank/DDBJ whole genome shotgun (WGS) entry which is preliminary data.</text>
</comment>
<evidence type="ECO:0000313" key="3">
    <source>
        <dbReference type="Proteomes" id="UP001500166"/>
    </source>
</evidence>
<dbReference type="PANTHER" id="PTHR21174:SF0">
    <property type="entry name" value="HD PHOSPHOHYDROLASE FAMILY PROTEIN-RELATED"/>
    <property type="match status" value="1"/>
</dbReference>
<dbReference type="PANTHER" id="PTHR21174">
    <property type="match status" value="1"/>
</dbReference>
<dbReference type="InterPro" id="IPR009218">
    <property type="entry name" value="HD_phosphohydro"/>
</dbReference>
<dbReference type="InterPro" id="IPR025109">
    <property type="entry name" value="DUF4031"/>
</dbReference>
<sequence>MTLFIDPPRWPAHGTVFSHLVSDTSVAELHAFAATLEISPRAFDLDHYDVPAHRHADAVRAGAIPVDGKELVKILVASGMRVPARRRPKRLASALHQRWHSTFPGMPWLSEELVERWSEPHRSYHDLGHLLRVLESIEILTDPREHPELMAAAWFHDAVHQGQAGTDEQQSADLARNRLSMAGWDRDRCRRVAELILVTMDHKPDGHDVEAQVLVDADLSILGADSETYDEYARDVRDEYRHVPDHEFAPARAEILKRLLAKPVLFHTAQGAALWEERARDNVSREVSALEAIAGA</sequence>
<dbReference type="EMBL" id="BAAAQA010000026">
    <property type="protein sequence ID" value="GAA2121246.1"/>
    <property type="molecule type" value="Genomic_DNA"/>
</dbReference>
<reference evidence="2 3" key="1">
    <citation type="journal article" date="2019" name="Int. J. Syst. Evol. Microbiol.">
        <title>The Global Catalogue of Microorganisms (GCM) 10K type strain sequencing project: providing services to taxonomists for standard genome sequencing and annotation.</title>
        <authorList>
            <consortium name="The Broad Institute Genomics Platform"/>
            <consortium name="The Broad Institute Genome Sequencing Center for Infectious Disease"/>
            <person name="Wu L."/>
            <person name="Ma J."/>
        </authorList>
    </citation>
    <scope>NUCLEOTIDE SEQUENCE [LARGE SCALE GENOMIC DNA]</scope>
    <source>
        <strain evidence="2 3">JCM 15914</strain>
    </source>
</reference>
<dbReference type="RefSeq" id="WP_344225227.1">
    <property type="nucleotide sequence ID" value="NZ_BAAAQA010000026.1"/>
</dbReference>
<dbReference type="SUPFAM" id="SSF109604">
    <property type="entry name" value="HD-domain/PDEase-like"/>
    <property type="match status" value="1"/>
</dbReference>
<evidence type="ECO:0000259" key="1">
    <source>
        <dbReference type="Pfam" id="PF13223"/>
    </source>
</evidence>
<name>A0ABN2Y3E1_9MICC</name>
<dbReference type="Gene3D" id="1.10.3210.10">
    <property type="entry name" value="Hypothetical protein af1432"/>
    <property type="match status" value="1"/>
</dbReference>
<feature type="domain" description="DUF4031" evidence="1">
    <location>
        <begin position="4"/>
        <end position="77"/>
    </location>
</feature>
<dbReference type="Pfam" id="PF13223">
    <property type="entry name" value="DUF4031"/>
    <property type="match status" value="1"/>
</dbReference>
<evidence type="ECO:0000313" key="2">
    <source>
        <dbReference type="EMBL" id="GAA2121246.1"/>
    </source>
</evidence>